<proteinExistence type="predicted"/>
<dbReference type="InterPro" id="IPR002491">
    <property type="entry name" value="ABC_transptr_periplasmic_BD"/>
</dbReference>
<dbReference type="GO" id="GO:0000272">
    <property type="term" value="P:polysaccharide catabolic process"/>
    <property type="evidence" value="ECO:0007669"/>
    <property type="project" value="InterPro"/>
</dbReference>
<dbReference type="STRING" id="990316.MCON_2139"/>
<feature type="domain" description="Fe/B12 periplasmic-binding" evidence="1">
    <location>
        <begin position="106"/>
        <end position="398"/>
    </location>
</feature>
<protein>
    <submittedName>
        <fullName evidence="2">Periplasmic binding protein, putative</fullName>
    </submittedName>
</protein>
<dbReference type="EMBL" id="CP002565">
    <property type="protein sequence ID" value="AEB68667.1"/>
    <property type="molecule type" value="Genomic_DNA"/>
</dbReference>
<dbReference type="InterPro" id="IPR036439">
    <property type="entry name" value="Dockerin_dom_sf"/>
</dbReference>
<dbReference type="KEGG" id="mcj:MCON_2139"/>
<dbReference type="InParanoid" id="F4BXB1"/>
<name>F4BXB1_METSG</name>
<dbReference type="AlphaFoldDB" id="F4BXB1"/>
<dbReference type="PANTHER" id="PTHR30535:SF34">
    <property type="entry name" value="MOLYBDATE-BINDING PROTEIN MOLA"/>
    <property type="match status" value="1"/>
</dbReference>
<evidence type="ECO:0000313" key="3">
    <source>
        <dbReference type="Proteomes" id="UP000007807"/>
    </source>
</evidence>
<keyword evidence="3" id="KW-1185">Reference proteome</keyword>
<dbReference type="InterPro" id="IPR050902">
    <property type="entry name" value="ABC_Transporter_SBP"/>
</dbReference>
<organism evidence="2 3">
    <name type="scientific">Methanothrix soehngenii (strain ATCC 5969 / DSM 3671 / JCM 10134 / NBRC 103675 / OCM 69 / GP-6)</name>
    <name type="common">Methanosaeta concilii</name>
    <dbReference type="NCBI Taxonomy" id="990316"/>
    <lineage>
        <taxon>Archaea</taxon>
        <taxon>Methanobacteriati</taxon>
        <taxon>Methanobacteriota</taxon>
        <taxon>Stenosarchaea group</taxon>
        <taxon>Methanomicrobia</taxon>
        <taxon>Methanotrichales</taxon>
        <taxon>Methanotrichaceae</taxon>
        <taxon>Methanothrix</taxon>
    </lineage>
</organism>
<dbReference type="PROSITE" id="PS50983">
    <property type="entry name" value="FE_B12_PBP"/>
    <property type="match status" value="1"/>
</dbReference>
<sequence>MEPNRLIWILIYALVILSPTNAADFVLEIYGNANMDEHLDQADLDYIRDIAAGKTEPTKLADANYDGDVDEEDIEQVQAILDGRETRITYIDILGEAETLNKPIKRLVNMGYNGVEMTRILGAEDLLVAYGADRSAHKTYLPELSDLPSVSPDEGAQAENADFERIIMLKTDALQTNIERGSSSTAGRAQKDIFKKNLPDVPLISLNMRELDVLVKNVRTYGYLIDHEKEAEQFIKWYTEYYNLFESRTKDIPEEERPTAFFEYASEPYNCYASGSNLGQVLVLAGGKNIIDGAVGPDDPQYKGMIAADPEFIVKENPKYIFEAVASWGDGGYETDDLSKMTASRDQVLNRSELVNVDAVKENQVYCLDYFLLIGAGNNIIGTAYLAKLFYPDLFEDIDPVAIHQEYVDRFCRIDFNVEEKGAFLYPPYDRWPVEA</sequence>
<accession>F4BXB1</accession>
<reference evidence="2 3" key="1">
    <citation type="journal article" date="2011" name="J. Bacteriol.">
        <title>Complete genome sequence of Methanosaeta concilii, a specialist in aceticlastic methanogenesis.</title>
        <authorList>
            <person name="Barber R.D."/>
            <person name="Zhang L."/>
            <person name="Harnack M."/>
            <person name="Olson M.V."/>
            <person name="Kaul R."/>
            <person name="Ingram-Smith C."/>
            <person name="Smith K.S."/>
        </authorList>
    </citation>
    <scope>NUCLEOTIDE SEQUENCE [LARGE SCALE GENOMIC DNA]</scope>
    <source>
        <strain evidence="3">ATCC 5969 / DSM 3671 / JCM 10134 / NBRC 103675 / OCM 69 / GP-6</strain>
    </source>
</reference>
<dbReference type="Proteomes" id="UP000007807">
    <property type="component" value="Chromosome"/>
</dbReference>
<dbReference type="SUPFAM" id="SSF53807">
    <property type="entry name" value="Helical backbone' metal receptor"/>
    <property type="match status" value="1"/>
</dbReference>
<dbReference type="Gene3D" id="3.40.50.1980">
    <property type="entry name" value="Nitrogenase molybdenum iron protein domain"/>
    <property type="match status" value="2"/>
</dbReference>
<evidence type="ECO:0000259" key="1">
    <source>
        <dbReference type="PROSITE" id="PS50983"/>
    </source>
</evidence>
<gene>
    <name evidence="2" type="ordered locus">MCON_2139</name>
</gene>
<dbReference type="Gene3D" id="1.10.1330.10">
    <property type="entry name" value="Dockerin domain"/>
    <property type="match status" value="1"/>
</dbReference>
<evidence type="ECO:0000313" key="2">
    <source>
        <dbReference type="EMBL" id="AEB68667.1"/>
    </source>
</evidence>
<dbReference type="PANTHER" id="PTHR30535">
    <property type="entry name" value="VITAMIN B12-BINDING PROTEIN"/>
    <property type="match status" value="1"/>
</dbReference>
<dbReference type="Pfam" id="PF01497">
    <property type="entry name" value="Peripla_BP_2"/>
    <property type="match status" value="1"/>
</dbReference>
<dbReference type="HOGENOM" id="CLU_038034_2_0_2"/>